<comment type="function">
    <text evidence="1">Early cell division protein that marks the future cell division site and supports proper FtsZ ring positioning.</text>
</comment>
<keyword evidence="1" id="KW-0472">Membrane</keyword>
<dbReference type="InterPro" id="IPR041295">
    <property type="entry name" value="MapZ_EC1"/>
</dbReference>
<feature type="domain" description="MapZ extracellular C-terminal" evidence="4">
    <location>
        <begin position="405"/>
        <end position="483"/>
    </location>
</feature>
<dbReference type="EMBL" id="JBHSAC010000005">
    <property type="protein sequence ID" value="MFC3931294.1"/>
    <property type="molecule type" value="Genomic_DNA"/>
</dbReference>
<dbReference type="Pfam" id="PF18708">
    <property type="entry name" value="MapZ_C2"/>
    <property type="match status" value="1"/>
</dbReference>
<evidence type="ECO:0000313" key="6">
    <source>
        <dbReference type="Proteomes" id="UP001595901"/>
    </source>
</evidence>
<feature type="region of interest" description="Disordered" evidence="2">
    <location>
        <begin position="84"/>
        <end position="108"/>
    </location>
</feature>
<feature type="compositionally biased region" description="Polar residues" evidence="2">
    <location>
        <begin position="353"/>
        <end position="377"/>
    </location>
</feature>
<dbReference type="GO" id="GO:0051301">
    <property type="term" value="P:cell division"/>
    <property type="evidence" value="ECO:0007669"/>
    <property type="project" value="UniProtKB-KW"/>
</dbReference>
<gene>
    <name evidence="1" type="primary">mapZ</name>
    <name evidence="5" type="ORF">ACFOSE_00530</name>
</gene>
<feature type="compositionally biased region" description="Polar residues" evidence="2">
    <location>
        <begin position="390"/>
        <end position="401"/>
    </location>
</feature>
<dbReference type="InterPro" id="IPR030858">
    <property type="entry name" value="MapZ"/>
</dbReference>
<keyword evidence="1" id="KW-1133">Transmembrane helix</keyword>
<accession>A0ABV8CYD7</accession>
<evidence type="ECO:0000256" key="1">
    <source>
        <dbReference type="HAMAP-Rule" id="MF_01941"/>
    </source>
</evidence>
<feature type="region of interest" description="Disordered" evidence="2">
    <location>
        <begin position="340"/>
        <end position="406"/>
    </location>
</feature>
<dbReference type="Pfam" id="PF18041">
    <property type="entry name" value="MapZ_EC1"/>
    <property type="match status" value="1"/>
</dbReference>
<dbReference type="InterPro" id="IPR040532">
    <property type="entry name" value="MapZ_C2"/>
</dbReference>
<keyword evidence="1" id="KW-0812">Transmembrane</keyword>
<comment type="subcellular location">
    <subcellularLocation>
        <location evidence="1">Cell membrane</location>
        <topology evidence="1">Single-pass membrane protein</topology>
    </subcellularLocation>
    <text evidence="1">In newborn cells, forms a ring positioned at mid-cell. Soon after cell division starts and the cells begin elongating, the ring splits into two rings that, as elongation proceeds, move along and mark the future division sites.</text>
</comment>
<dbReference type="HAMAP" id="MF_01941">
    <property type="entry name" value="MapZ"/>
    <property type="match status" value="1"/>
</dbReference>
<dbReference type="RefSeq" id="WP_380429104.1">
    <property type="nucleotide sequence ID" value="NZ_JBHSAC010000005.1"/>
</dbReference>
<comment type="similarity">
    <text evidence="1">Belongs to the MapZ family.</text>
</comment>
<reference evidence="6" key="1">
    <citation type="journal article" date="2019" name="Int. J. Syst. Evol. Microbiol.">
        <title>The Global Catalogue of Microorganisms (GCM) 10K type strain sequencing project: providing services to taxonomists for standard genome sequencing and annotation.</title>
        <authorList>
            <consortium name="The Broad Institute Genomics Platform"/>
            <consortium name="The Broad Institute Genome Sequencing Center for Infectious Disease"/>
            <person name="Wu L."/>
            <person name="Ma J."/>
        </authorList>
    </citation>
    <scope>NUCLEOTIDE SEQUENCE [LARGE SCALE GENOMIC DNA]</scope>
    <source>
        <strain evidence="6">CCUG 58728</strain>
    </source>
</reference>
<name>A0ABV8CYD7_9STRE</name>
<keyword evidence="1 5" id="KW-0132">Cell division</keyword>
<keyword evidence="1" id="KW-0131">Cell cycle</keyword>
<evidence type="ECO:0000259" key="4">
    <source>
        <dbReference type="Pfam" id="PF18708"/>
    </source>
</evidence>
<proteinExistence type="inferred from homology"/>
<feature type="compositionally biased region" description="Acidic residues" evidence="2">
    <location>
        <begin position="89"/>
        <end position="100"/>
    </location>
</feature>
<evidence type="ECO:0000256" key="2">
    <source>
        <dbReference type="SAM" id="MobiDB-lite"/>
    </source>
</evidence>
<comment type="subunit">
    <text evidence="1">Interacts with FtsZ.</text>
</comment>
<feature type="transmembrane region" description="Helical" evidence="1">
    <location>
        <begin position="175"/>
        <end position="198"/>
    </location>
</feature>
<comment type="caution">
    <text evidence="5">The sequence shown here is derived from an EMBL/GenBank/DDBJ whole genome shotgun (WGS) entry which is preliminary data.</text>
</comment>
<keyword evidence="1" id="KW-1003">Cell membrane</keyword>
<feature type="domain" description="MapZ extracellular" evidence="3">
    <location>
        <begin position="206"/>
        <end position="334"/>
    </location>
</feature>
<dbReference type="Proteomes" id="UP001595901">
    <property type="component" value="Unassembled WGS sequence"/>
</dbReference>
<keyword evidence="6" id="KW-1185">Reference proteome</keyword>
<sequence>MTKENDKLDFEDAKDLTVREALQKHKEIEAGVTEDDGVLDKYIKQHRDQVAAEKFETQTSDFENIDTSSLDNFIKKQREELANQGVLDDNSESSPEETSDDAPASQDNKEVDEFIDETVVFAPLKGDSDFSTNQLKEASVQDEDFLIDDDTKGVESQEDLDMGDNMTLSHKNKKLIIGGLLALLVLIIGSGFGINYFMNQPSKATSSSESSNVKSNGKSAYQQFQKSYDSFFIDKKQTQLKNSQFDKLSNLESDLKKLDGTSYYKDAKANYNGLNKQITAIKAVNKLFDTDVIVDGKLIDDAKAKPDADFDSLSEDTLKTNNTTLNKLLKSAIAKGRKQLEAAKSSTSSSSSGADSVTESGESGQNADAGTGSNSGSAAIPSGGNIRQAGITSYDPSTLQRSKSRVPYNESAVADTGNSAWTFGDGILEKIVSTSQSRGYFSGDDYILEPVNIINGNGYYNMYKSDGTYLFSLNCKTGYFFGNASGRPTDY</sequence>
<evidence type="ECO:0000313" key="5">
    <source>
        <dbReference type="EMBL" id="MFC3931294.1"/>
    </source>
</evidence>
<organism evidence="5 6">
    <name type="scientific">Streptococcus dentapri</name>
    <dbReference type="NCBI Taxonomy" id="573564"/>
    <lineage>
        <taxon>Bacteria</taxon>
        <taxon>Bacillati</taxon>
        <taxon>Bacillota</taxon>
        <taxon>Bacilli</taxon>
        <taxon>Lactobacillales</taxon>
        <taxon>Streptococcaceae</taxon>
        <taxon>Streptococcus</taxon>
    </lineage>
</organism>
<evidence type="ECO:0000259" key="3">
    <source>
        <dbReference type="Pfam" id="PF18041"/>
    </source>
</evidence>
<protein>
    <recommendedName>
        <fullName evidence="1">Mid-cell-anchored protein Z</fullName>
    </recommendedName>
</protein>